<keyword evidence="3" id="KW-1185">Reference proteome</keyword>
<comment type="caution">
    <text evidence="2">The sequence shown here is derived from an EMBL/GenBank/DDBJ whole genome shotgun (WGS) entry which is preliminary data.</text>
</comment>
<feature type="transmembrane region" description="Helical" evidence="1">
    <location>
        <begin position="12"/>
        <end position="44"/>
    </location>
</feature>
<keyword evidence="1" id="KW-0472">Membrane</keyword>
<proteinExistence type="predicted"/>
<evidence type="ECO:0000313" key="3">
    <source>
        <dbReference type="Proteomes" id="UP000256424"/>
    </source>
</evidence>
<dbReference type="OrthoDB" id="5328934at2"/>
<reference evidence="2 3" key="1">
    <citation type="submission" date="2018-04" db="EMBL/GenBank/DDBJ databases">
        <title>Novel Campyloabacter and Helicobacter Species and Strains.</title>
        <authorList>
            <person name="Mannion A.J."/>
            <person name="Shen Z."/>
            <person name="Fox J.G."/>
        </authorList>
    </citation>
    <scope>NUCLEOTIDE SEQUENCE [LARGE SCALE GENOMIC DNA]</scope>
    <source>
        <strain evidence="2 3">MIT 97-5075</strain>
    </source>
</reference>
<protein>
    <recommendedName>
        <fullName evidence="4">Phosphatidylserine decarboxylase</fullName>
    </recommendedName>
</protein>
<keyword evidence="1" id="KW-1133">Transmembrane helix</keyword>
<accession>A0A3D8J7N9</accession>
<name>A0A3D8J7N9_9HELI</name>
<dbReference type="Proteomes" id="UP000256424">
    <property type="component" value="Unassembled WGS sequence"/>
</dbReference>
<sequence>MRVIEPESKQGTLLLIIITLVFSYFGWYILASISLLVLLFWLLLCSSKIIIPTNPQGIISPINGKVTQLKQEKDSITIDIATKWNARVYAPSDLNDITLSHTNGFYFITNNPTATKLSANDKLEATILLEQDYCYLTMYLFPRCFKFCTLHTNGDKALFLDKIGFLNIGKIRITLNGKNLQPSIKEGDSVKAGISTIITKQQSQDN</sequence>
<keyword evidence="1" id="KW-0812">Transmembrane</keyword>
<evidence type="ECO:0008006" key="4">
    <source>
        <dbReference type="Google" id="ProtNLM"/>
    </source>
</evidence>
<evidence type="ECO:0000256" key="1">
    <source>
        <dbReference type="SAM" id="Phobius"/>
    </source>
</evidence>
<dbReference type="AlphaFoldDB" id="A0A3D8J7N9"/>
<evidence type="ECO:0000313" key="2">
    <source>
        <dbReference type="EMBL" id="RDU73432.1"/>
    </source>
</evidence>
<organism evidence="2 3">
    <name type="scientific">Helicobacter aurati</name>
    <dbReference type="NCBI Taxonomy" id="137778"/>
    <lineage>
        <taxon>Bacteria</taxon>
        <taxon>Pseudomonadati</taxon>
        <taxon>Campylobacterota</taxon>
        <taxon>Epsilonproteobacteria</taxon>
        <taxon>Campylobacterales</taxon>
        <taxon>Helicobacteraceae</taxon>
        <taxon>Helicobacter</taxon>
    </lineage>
</organism>
<dbReference type="EMBL" id="NXLW01000002">
    <property type="protein sequence ID" value="RDU73432.1"/>
    <property type="molecule type" value="Genomic_DNA"/>
</dbReference>
<dbReference type="RefSeq" id="WP_104763046.1">
    <property type="nucleotide sequence ID" value="NZ_FZPM01000012.1"/>
</dbReference>
<gene>
    <name evidence="2" type="ORF">CQA66_01865</name>
</gene>